<name>A0A2K0TM34_9HYPO</name>
<evidence type="ECO:0000256" key="4">
    <source>
        <dbReference type="ARBA" id="ARBA00022801"/>
    </source>
</evidence>
<feature type="binding site" evidence="6">
    <location>
        <position position="301"/>
    </location>
    <ligand>
        <name>Mg(2+)</name>
        <dbReference type="ChEBI" id="CHEBI:18420"/>
        <label>1</label>
        <note>catalytic</note>
    </ligand>
</feature>
<evidence type="ECO:0000256" key="7">
    <source>
        <dbReference type="SAM" id="Phobius"/>
    </source>
</evidence>
<dbReference type="EMBL" id="MTYH01000015">
    <property type="protein sequence ID" value="PNP46575.1"/>
    <property type="molecule type" value="Genomic_DNA"/>
</dbReference>
<feature type="binding site" evidence="6">
    <location>
        <position position="141"/>
    </location>
    <ligand>
        <name>Mg(2+)</name>
        <dbReference type="ChEBI" id="CHEBI:18420"/>
        <label>1</label>
        <note>catalytic</note>
    </ligand>
</feature>
<dbReference type="SUPFAM" id="SSF56655">
    <property type="entry name" value="Carbohydrate phosphatase"/>
    <property type="match status" value="1"/>
</dbReference>
<evidence type="ECO:0000256" key="5">
    <source>
        <dbReference type="ARBA" id="ARBA00022842"/>
    </source>
</evidence>
<keyword evidence="7" id="KW-0472">Membrane</keyword>
<feature type="binding site" evidence="6">
    <location>
        <position position="143"/>
    </location>
    <ligand>
        <name>Mg(2+)</name>
        <dbReference type="ChEBI" id="CHEBI:18420"/>
        <label>1</label>
        <note>catalytic</note>
    </ligand>
</feature>
<reference evidence="8 9" key="1">
    <citation type="submission" date="2017-02" db="EMBL/GenBank/DDBJ databases">
        <title>Genomes of Trichoderma spp. with biocontrol activity.</title>
        <authorList>
            <person name="Gardiner D."/>
            <person name="Kazan K."/>
            <person name="Vos C."/>
            <person name="Harvey P."/>
        </authorList>
    </citation>
    <scope>NUCLEOTIDE SEQUENCE [LARGE SCALE GENOMIC DNA]</scope>
    <source>
        <strain evidence="8 9">A5MH</strain>
    </source>
</reference>
<dbReference type="InterPro" id="IPR000760">
    <property type="entry name" value="Inositol_monophosphatase-like"/>
</dbReference>
<proteinExistence type="inferred from homology"/>
<dbReference type="Proteomes" id="UP000236546">
    <property type="component" value="Unassembled WGS sequence"/>
</dbReference>
<comment type="caution">
    <text evidence="8">The sequence shown here is derived from an EMBL/GenBank/DDBJ whole genome shotgun (WGS) entry which is preliminary data.</text>
</comment>
<evidence type="ECO:0000256" key="2">
    <source>
        <dbReference type="ARBA" id="ARBA00009759"/>
    </source>
</evidence>
<evidence type="ECO:0000313" key="8">
    <source>
        <dbReference type="EMBL" id="PNP46575.1"/>
    </source>
</evidence>
<dbReference type="CDD" id="cd01517">
    <property type="entry name" value="PAP_phosphatase"/>
    <property type="match status" value="1"/>
</dbReference>
<feature type="transmembrane region" description="Helical" evidence="7">
    <location>
        <begin position="271"/>
        <end position="290"/>
    </location>
</feature>
<accession>A0A2K0TM34</accession>
<protein>
    <recommendedName>
        <fullName evidence="10">3'(2'),5'-bisphosphate nucleotidase</fullName>
    </recommendedName>
</protein>
<dbReference type="InterPro" id="IPR051090">
    <property type="entry name" value="Inositol_monoP_superfamily"/>
</dbReference>
<dbReference type="GO" id="GO:0046872">
    <property type="term" value="F:metal ion binding"/>
    <property type="evidence" value="ECO:0007669"/>
    <property type="project" value="UniProtKB-KW"/>
</dbReference>
<evidence type="ECO:0000256" key="3">
    <source>
        <dbReference type="ARBA" id="ARBA00022723"/>
    </source>
</evidence>
<keyword evidence="3 6" id="KW-0479">Metal-binding</keyword>
<keyword evidence="7" id="KW-0812">Transmembrane</keyword>
<gene>
    <name evidence="8" type="ORF">TGAMA5MH_02033</name>
</gene>
<dbReference type="GO" id="GO:0008441">
    <property type="term" value="F:3'(2'),5'-bisphosphate nucleotidase activity"/>
    <property type="evidence" value="ECO:0007669"/>
    <property type="project" value="TreeGrafter"/>
</dbReference>
<evidence type="ECO:0000256" key="1">
    <source>
        <dbReference type="ARBA" id="ARBA00001946"/>
    </source>
</evidence>
<feature type="binding site" evidence="6">
    <location>
        <position position="144"/>
    </location>
    <ligand>
        <name>Mg(2+)</name>
        <dbReference type="ChEBI" id="CHEBI:18420"/>
        <label>1</label>
        <note>catalytic</note>
    </ligand>
</feature>
<comment type="cofactor">
    <cofactor evidence="1 6">
        <name>Mg(2+)</name>
        <dbReference type="ChEBI" id="CHEBI:18420"/>
    </cofactor>
</comment>
<feature type="binding site" evidence="6">
    <location>
        <position position="74"/>
    </location>
    <ligand>
        <name>Mg(2+)</name>
        <dbReference type="ChEBI" id="CHEBI:18420"/>
        <label>1</label>
        <note>catalytic</note>
    </ligand>
</feature>
<dbReference type="OrthoDB" id="411145at2759"/>
<evidence type="ECO:0008006" key="10">
    <source>
        <dbReference type="Google" id="ProtNLM"/>
    </source>
</evidence>
<dbReference type="AlphaFoldDB" id="A0A2K0TM34"/>
<keyword evidence="7" id="KW-1133">Transmembrane helix</keyword>
<dbReference type="Pfam" id="PF00459">
    <property type="entry name" value="Inositol_P"/>
    <property type="match status" value="1"/>
</dbReference>
<comment type="similarity">
    <text evidence="2">Belongs to the inositol monophosphatase superfamily.</text>
</comment>
<organism evidence="8 9">
    <name type="scientific">Trichoderma gamsii</name>
    <dbReference type="NCBI Taxonomy" id="398673"/>
    <lineage>
        <taxon>Eukaryota</taxon>
        <taxon>Fungi</taxon>
        <taxon>Dikarya</taxon>
        <taxon>Ascomycota</taxon>
        <taxon>Pezizomycotina</taxon>
        <taxon>Sordariomycetes</taxon>
        <taxon>Hypocreomycetidae</taxon>
        <taxon>Hypocreales</taxon>
        <taxon>Hypocreaceae</taxon>
        <taxon>Trichoderma</taxon>
    </lineage>
</organism>
<keyword evidence="5 6" id="KW-0460">Magnesium</keyword>
<sequence>MEAPPPDILAKEVETAIGALIQASKLSQLIVKSHDKGTITKDDLSPVTIADFAVQALLIASFKEIFPNDTFVGEEDASDLRANDALMTRVWDLLNTIAQDEFTQQGACKLPQSKEHMCDLIDQAGSSSPGGPGSGRVWVFDPIDGTKTYVKGQLYAINVGLIVDGKQAFGAVSCPNLSLRHNGDLKNESANPEGSGCILFAIKGHGAFYRYLDSHHKELKSPILPIPSTFAGNHSGFVTCTGLVDSALDGVHDVVAQRLGLQFPGSDVVPWVVRWAALALSIGSVTVWVYKRRDRYAKAWDHAGAMLLFEETGGKITDVHGKDIDFSAGRKLSNNFGFVAAPVALHAKVLGIVQDVLKEQGRDEFLQ</sequence>
<dbReference type="PANTHER" id="PTHR43200:SF2">
    <property type="entry name" value="3'(2'),5'-BISPHOSPHATE NUCLEOTIDASE"/>
    <property type="match status" value="1"/>
</dbReference>
<evidence type="ECO:0000256" key="6">
    <source>
        <dbReference type="PIRSR" id="PIRSR600760-2"/>
    </source>
</evidence>
<keyword evidence="4" id="KW-0378">Hydrolase</keyword>
<dbReference type="Gene3D" id="3.40.190.80">
    <property type="match status" value="1"/>
</dbReference>
<dbReference type="Gene3D" id="3.30.540.10">
    <property type="entry name" value="Fructose-1,6-Bisphosphatase, subunit A, domain 1"/>
    <property type="match status" value="1"/>
</dbReference>
<dbReference type="GO" id="GO:0000103">
    <property type="term" value="P:sulfate assimilation"/>
    <property type="evidence" value="ECO:0007669"/>
    <property type="project" value="TreeGrafter"/>
</dbReference>
<dbReference type="PANTHER" id="PTHR43200">
    <property type="entry name" value="PHOSPHATASE"/>
    <property type="match status" value="1"/>
</dbReference>
<evidence type="ECO:0000313" key="9">
    <source>
        <dbReference type="Proteomes" id="UP000236546"/>
    </source>
</evidence>